<dbReference type="GO" id="GO:0006527">
    <property type="term" value="P:L-arginine catabolic process"/>
    <property type="evidence" value="ECO:0007669"/>
    <property type="project" value="InterPro"/>
</dbReference>
<gene>
    <name evidence="9" type="ORF">MAG551_01901</name>
</gene>
<evidence type="ECO:0000256" key="8">
    <source>
        <dbReference type="ARBA" id="ARBA00049309"/>
    </source>
</evidence>
<comment type="catalytic activity">
    <reaction evidence="8">
        <text>L-arginine + H(+) = agmatine + CO2</text>
        <dbReference type="Rhea" id="RHEA:17641"/>
        <dbReference type="ChEBI" id="CHEBI:15378"/>
        <dbReference type="ChEBI" id="CHEBI:16526"/>
        <dbReference type="ChEBI" id="CHEBI:32682"/>
        <dbReference type="ChEBI" id="CHEBI:58145"/>
        <dbReference type="EC" id="4.1.1.19"/>
    </reaction>
</comment>
<dbReference type="SUPFAM" id="SSF56271">
    <property type="entry name" value="Pyruvoyl-dependent histidine and arginine decarboxylases"/>
    <property type="match status" value="1"/>
</dbReference>
<keyword evidence="6" id="KW-0456">Lyase</keyword>
<evidence type="ECO:0000313" key="10">
    <source>
        <dbReference type="Proteomes" id="UP000722750"/>
    </source>
</evidence>
<dbReference type="SFLD" id="SFLDS00055">
    <property type="entry name" value="Pyruvoyl-Dependent_Histidine/A"/>
    <property type="match status" value="1"/>
</dbReference>
<comment type="caution">
    <text evidence="9">The sequence shown here is derived from an EMBL/GenBank/DDBJ whole genome shotgun (WGS) entry which is preliminary data.</text>
</comment>
<evidence type="ECO:0000256" key="5">
    <source>
        <dbReference type="ARBA" id="ARBA00022793"/>
    </source>
</evidence>
<evidence type="ECO:0000313" key="9">
    <source>
        <dbReference type="EMBL" id="MBS1258838.1"/>
    </source>
</evidence>
<sequence>MQLVPKKVFFTKGVGKHKEKLQSLELALRKAGIEKCNLVSVSSIFPPNCKIIPKSQGFKLIQPGQIVFCVMSTNSTNEPNRMISASVGLAVPAEPNHYGYLSEHHAYGETDEISGDYAEDLAASMLASTQGVEFDPEKNYDERKEIYRMSGKIVKSRNTTQSAKGDKKGLWSTVVSAAVFLP</sequence>
<protein>
    <recommendedName>
        <fullName evidence="4">Pyruvoyl-dependent arginine decarboxylase AaxB</fullName>
        <ecNumber evidence="3">4.1.1.19</ecNumber>
    </recommendedName>
</protein>
<reference evidence="9" key="1">
    <citation type="journal article" date="2021" name="ISME J.">
        <title>Fine-scale metabolic discontinuity in a stratified prokaryote microbiome of a Red Sea deep halocline.</title>
        <authorList>
            <person name="Michoud G."/>
            <person name="Ngugi D.K."/>
            <person name="Barozzi A."/>
            <person name="Merlino G."/>
            <person name="Calleja M.L."/>
            <person name="Delgado-Huertas A."/>
            <person name="Moran X.A.G."/>
            <person name="Daffonchio D."/>
        </authorList>
    </citation>
    <scope>NUCLEOTIDE SEQUENCE</scope>
    <source>
        <strain evidence="9">SuakinDeep_MAG55_1</strain>
    </source>
</reference>
<dbReference type="Gene3D" id="3.50.20.10">
    <property type="entry name" value="Pyruvoyl-Dependent Histidine Decarboxylase, subunit B"/>
    <property type="match status" value="1"/>
</dbReference>
<dbReference type="AlphaFoldDB" id="A0A942A118"/>
<dbReference type="NCBIfam" id="NF009064">
    <property type="entry name" value="PRK12398.1"/>
    <property type="match status" value="1"/>
</dbReference>
<dbReference type="PANTHER" id="PTHR40438:SF1">
    <property type="entry name" value="PYRUVOYL-DEPENDENT ARGININE DECARBOXYLASE"/>
    <property type="match status" value="1"/>
</dbReference>
<dbReference type="EC" id="4.1.1.19" evidence="3"/>
<keyword evidence="7" id="KW-0670">Pyruvate</keyword>
<dbReference type="HAMAP" id="MF_01404">
    <property type="entry name" value="PvlArgDC"/>
    <property type="match status" value="1"/>
</dbReference>
<evidence type="ECO:0000256" key="4">
    <source>
        <dbReference type="ARBA" id="ARBA00014727"/>
    </source>
</evidence>
<dbReference type="Proteomes" id="UP000722750">
    <property type="component" value="Unassembled WGS sequence"/>
</dbReference>
<evidence type="ECO:0000256" key="6">
    <source>
        <dbReference type="ARBA" id="ARBA00023239"/>
    </source>
</evidence>
<proteinExistence type="inferred from homology"/>
<comment type="similarity">
    <text evidence="2">Belongs to the pyruvoyl-dependent arginine decarboxylase family.</text>
</comment>
<dbReference type="GO" id="GO:0008792">
    <property type="term" value="F:arginine decarboxylase activity"/>
    <property type="evidence" value="ECO:0007669"/>
    <property type="project" value="UniProtKB-EC"/>
</dbReference>
<dbReference type="EMBL" id="JAANXD010000075">
    <property type="protein sequence ID" value="MBS1258838.1"/>
    <property type="molecule type" value="Genomic_DNA"/>
</dbReference>
<organism evidence="9 10">
    <name type="scientific">Candidatus Scalindua arabica</name>
    <dbReference type="NCBI Taxonomy" id="1127984"/>
    <lineage>
        <taxon>Bacteria</taxon>
        <taxon>Pseudomonadati</taxon>
        <taxon>Planctomycetota</taxon>
        <taxon>Candidatus Brocadiia</taxon>
        <taxon>Candidatus Brocadiales</taxon>
        <taxon>Candidatus Scalinduaceae</taxon>
        <taxon>Candidatus Scalindua</taxon>
    </lineage>
</organism>
<dbReference type="InterPro" id="IPR016105">
    <property type="entry name" value="Pyr-dep_his/arg-deCO2ase_sand"/>
</dbReference>
<name>A0A942A118_9BACT</name>
<dbReference type="InterPro" id="IPR016104">
    <property type="entry name" value="Pyr-dep_his/arg-deCO2ase"/>
</dbReference>
<dbReference type="InterPro" id="IPR002724">
    <property type="entry name" value="Pyruvoyl-dep_arg_deCO2ase"/>
</dbReference>
<dbReference type="SFLD" id="SFLDG01170">
    <property type="entry name" value="Pyruvoyl-dependent_arginine_de"/>
    <property type="match status" value="1"/>
</dbReference>
<evidence type="ECO:0000256" key="3">
    <source>
        <dbReference type="ARBA" id="ARBA00012426"/>
    </source>
</evidence>
<accession>A0A942A118</accession>
<evidence type="ECO:0000256" key="2">
    <source>
        <dbReference type="ARBA" id="ARBA00008611"/>
    </source>
</evidence>
<dbReference type="Gene3D" id="3.30.60.30">
    <property type="match status" value="1"/>
</dbReference>
<dbReference type="NCBIfam" id="TIGR00286">
    <property type="entry name" value="pyruvoyl-dependent arginine decarboxylase"/>
    <property type="match status" value="1"/>
</dbReference>
<dbReference type="PIRSF" id="PIRSF005216">
    <property type="entry name" value="Pyruvoyl-dep_arg_deCO2ase"/>
    <property type="match status" value="1"/>
</dbReference>
<evidence type="ECO:0000256" key="1">
    <source>
        <dbReference type="ARBA" id="ARBA00001928"/>
    </source>
</evidence>
<dbReference type="Pfam" id="PF01862">
    <property type="entry name" value="PvlArgDC"/>
    <property type="match status" value="1"/>
</dbReference>
<comment type="cofactor">
    <cofactor evidence="1">
        <name>pyruvate</name>
        <dbReference type="ChEBI" id="CHEBI:15361"/>
    </cofactor>
</comment>
<dbReference type="PANTHER" id="PTHR40438">
    <property type="entry name" value="PYRUVOYL-DEPENDENT ARGININE DECARBOXYLASE"/>
    <property type="match status" value="1"/>
</dbReference>
<evidence type="ECO:0000256" key="7">
    <source>
        <dbReference type="ARBA" id="ARBA00023317"/>
    </source>
</evidence>
<keyword evidence="5" id="KW-0210">Decarboxylase</keyword>